<evidence type="ECO:0000313" key="1">
    <source>
        <dbReference type="EMBL" id="MPL87136.1"/>
    </source>
</evidence>
<comment type="caution">
    <text evidence="1">The sequence shown here is derived from an EMBL/GenBank/DDBJ whole genome shotgun (WGS) entry which is preliminary data.</text>
</comment>
<reference evidence="1" key="1">
    <citation type="submission" date="2019-08" db="EMBL/GenBank/DDBJ databases">
        <authorList>
            <person name="Kucharzyk K."/>
            <person name="Murdoch R.W."/>
            <person name="Higgins S."/>
            <person name="Loffler F."/>
        </authorList>
    </citation>
    <scope>NUCLEOTIDE SEQUENCE</scope>
</reference>
<dbReference type="AlphaFoldDB" id="A0A644V712"/>
<organism evidence="1">
    <name type="scientific">bioreactor metagenome</name>
    <dbReference type="NCBI Taxonomy" id="1076179"/>
    <lineage>
        <taxon>unclassified sequences</taxon>
        <taxon>metagenomes</taxon>
        <taxon>ecological metagenomes</taxon>
    </lineage>
</organism>
<accession>A0A644V712</accession>
<gene>
    <name evidence="1" type="ORF">SDC9_33130</name>
</gene>
<sequence length="674" mass="76548">MKKWQVRVEQILKKLNLTSKIKSKDMTSDDWKSFLSDYKEVHGVTFEEDRAADEDVEDPELSQEMQQEIIDIIAASKTNEDDEEVLEGDDAKPTTQKQAVTALTKTAKKQQKTIQQLANKPEDGTPIAVVGASPEMSARAMAMVMGRTAHTPTHLFGIEDKLFARGNWWTDLTVTRKEVEVADLNSDQKEAFRSAFKQFASSFRDRAKYLHETNQLSSLNFKQMASGEPTIDYSEVTGKLGEFVTRRTDMVIAYLRSLPTVTNIFPLVSGIQNKATSPGAYFGELSQGHRSGRIFKGSATFTAEIYHVIDLMFKFKFTDMIKLEKQYIGYMNREGSSPIKWTFIEWIMAHFGEILINEQNRRRVVGVRTPQQDVVANPAMLGADGALRAIERVEEELKVLPFKDMRLYDETTIGEYAETLWDSVEEILPSMEGLKLHINAKHKKWYTRWFREKYGKDNDFTGVKEGLQDVSPETIVWIPNMPMWNCKMWITSPGNIELYEDKPNEMHMFDFEQDFEDITVRSRWKEGAGLLMAGIQYKTLALLTSSGRENQYIFTNYPVTVLEANAAKINGRINNTFETAANTETTAITDIENASIETVYKIVCGDAGENKTTIAKSGKFAKITSAWSPANVGDYIKLYAELEDYTETIDGETVKKTRPTGNFLELERKAYATA</sequence>
<protein>
    <submittedName>
        <fullName evidence="1">Uncharacterized protein</fullName>
    </submittedName>
</protein>
<name>A0A644V712_9ZZZZ</name>
<dbReference type="EMBL" id="VSSQ01000233">
    <property type="protein sequence ID" value="MPL87136.1"/>
    <property type="molecule type" value="Genomic_DNA"/>
</dbReference>
<proteinExistence type="predicted"/>